<protein>
    <submittedName>
        <fullName evidence="2">Uncharacterized protein</fullName>
    </submittedName>
</protein>
<dbReference type="PANTHER" id="PTHR37352">
    <property type="entry name" value="TESTIS-SPECIFIC GENE 13 PROTEIN"/>
    <property type="match status" value="1"/>
</dbReference>
<feature type="region of interest" description="Disordered" evidence="1">
    <location>
        <begin position="239"/>
        <end position="275"/>
    </location>
</feature>
<organism evidence="2 3">
    <name type="scientific">Octopus vulgaris</name>
    <name type="common">Common octopus</name>
    <dbReference type="NCBI Taxonomy" id="6645"/>
    <lineage>
        <taxon>Eukaryota</taxon>
        <taxon>Metazoa</taxon>
        <taxon>Spiralia</taxon>
        <taxon>Lophotrochozoa</taxon>
        <taxon>Mollusca</taxon>
        <taxon>Cephalopoda</taxon>
        <taxon>Coleoidea</taxon>
        <taxon>Octopodiformes</taxon>
        <taxon>Octopoda</taxon>
        <taxon>Incirrata</taxon>
        <taxon>Octopodidae</taxon>
        <taxon>Octopus</taxon>
    </lineage>
</organism>
<feature type="region of interest" description="Disordered" evidence="1">
    <location>
        <begin position="1"/>
        <end position="53"/>
    </location>
</feature>
<name>A0AA36BAA4_OCTVU</name>
<dbReference type="AlphaFoldDB" id="A0AA36BAA4"/>
<evidence type="ECO:0000313" key="3">
    <source>
        <dbReference type="Proteomes" id="UP001162480"/>
    </source>
</evidence>
<dbReference type="PANTHER" id="PTHR37352:SF1">
    <property type="entry name" value="TESTIS-SPECIFIC GENE 13 PROTEIN"/>
    <property type="match status" value="1"/>
</dbReference>
<accession>A0AA36BAA4</accession>
<dbReference type="InterPro" id="IPR029241">
    <property type="entry name" value="TSGA13"/>
</dbReference>
<dbReference type="Proteomes" id="UP001162480">
    <property type="component" value="Chromosome 11"/>
</dbReference>
<proteinExistence type="predicted"/>
<reference evidence="2" key="1">
    <citation type="submission" date="2023-08" db="EMBL/GenBank/DDBJ databases">
        <authorList>
            <person name="Alioto T."/>
            <person name="Alioto T."/>
            <person name="Gomez Garrido J."/>
        </authorList>
    </citation>
    <scope>NUCLEOTIDE SEQUENCE</scope>
</reference>
<sequence length="390" mass="44273">MSSSSVLGDETSATISDFEESSQVVTTSEDNGEDIDLSNNSELHPKESLPNANHSTSIKWQQKLFKLYGNEANVFINPTLKSKKFVHPKMLEIGGSTGSGPLFSVLRQESIRKLLKQDENLSTELKNTYDAYVHQCSALNRKPVERVFCAEDIEDKYSFYKKKPKYAKKKQIVNIMYELCQKHEDSATICVYNNPFPDLNNRYGTGESAVTRYIPGYNPNSGTPIPQLAVTLDEKPSLMKGHSFSEPNENEEKDYRVTSNKTDNSSEDDNSQPAAFRRNTKVYYLPDKSDYKAQFFCLNSNFTPDLKCITPTKEIKLDSTKFLFKGLKTYTYPRAKETKTATKQTEKKNKGKQKPFLTASTLLQYFPKTSTEAILLPSLNRKLLILNKNT</sequence>
<evidence type="ECO:0000256" key="1">
    <source>
        <dbReference type="SAM" id="MobiDB-lite"/>
    </source>
</evidence>
<gene>
    <name evidence="2" type="ORF">OCTVUL_1B012001</name>
</gene>
<keyword evidence="3" id="KW-1185">Reference proteome</keyword>
<evidence type="ECO:0000313" key="2">
    <source>
        <dbReference type="EMBL" id="CAI9729647.1"/>
    </source>
</evidence>
<feature type="compositionally biased region" description="Polar residues" evidence="1">
    <location>
        <begin position="1"/>
        <end position="29"/>
    </location>
</feature>
<dbReference type="EMBL" id="OX597824">
    <property type="protein sequence ID" value="CAI9729647.1"/>
    <property type="molecule type" value="Genomic_DNA"/>
</dbReference>